<dbReference type="OrthoDB" id="6637598at2"/>
<dbReference type="GO" id="GO:0046872">
    <property type="term" value="F:metal ion binding"/>
    <property type="evidence" value="ECO:0007669"/>
    <property type="project" value="UniProtKB-KW"/>
</dbReference>
<keyword evidence="4" id="KW-1185">Reference proteome</keyword>
<dbReference type="GO" id="GO:0016772">
    <property type="term" value="F:transferase activity, transferring phosphorus-containing groups"/>
    <property type="evidence" value="ECO:0007669"/>
    <property type="project" value="InterPro"/>
</dbReference>
<gene>
    <name evidence="3" type="ORF">B1H58_20390</name>
</gene>
<geneLocation type="plasmid" evidence="4">
    <name>ppaltyr11z</name>
</geneLocation>
<feature type="domain" description="PEP-utilising enzyme C-terminal" evidence="2">
    <location>
        <begin position="114"/>
        <end position="378"/>
    </location>
</feature>
<organism evidence="3 4">
    <name type="scientific">Pantoea alhagi</name>
    <dbReference type="NCBI Taxonomy" id="1891675"/>
    <lineage>
        <taxon>Bacteria</taxon>
        <taxon>Pseudomonadati</taxon>
        <taxon>Pseudomonadota</taxon>
        <taxon>Gammaproteobacteria</taxon>
        <taxon>Enterobacterales</taxon>
        <taxon>Erwiniaceae</taxon>
        <taxon>Pantoea</taxon>
    </lineage>
</organism>
<dbReference type="KEGG" id="palh:B1H58_20390"/>
<dbReference type="InterPro" id="IPR050499">
    <property type="entry name" value="PEP-utilizing_PTS_enzyme"/>
</dbReference>
<sequence>MAILDILDMQSTYQHSGKMIITPEPETVGIITHSLDELTEGAEHIFFTTRLDCSIASKIIAKPSVGSVVVTQGEFSDHARKMLHESGIGLVVYNEREFDKTSRCIINKDGIKELKEGVPISAICSVLNNRNLSTYRRFGINSLGYFRFKFCLFQLFSQDAGAYNNPEVIEKYLYEQLVKLGKQNWSSIRCVLSDLTTAELSEVGIQVPAEMNPDLGVRGPRIMEQWAPELAAIRRFQDEFDIKIKISAPFVSTIDEYGNFVDLVKAAGIERESVELGFTLEVPALAEELDALFQTHKVDFMAIGTSDLFSLFNGVCRNNQALSVLPASNANIRLLRRVVMCARQYGVHTFVCGEVRRNEKVMTELLKAGVGELICSAQVRELSTIFHFSGIIDLVKNK</sequence>
<dbReference type="RefSeq" id="WP_085072399.1">
    <property type="nucleotide sequence ID" value="NZ_CP019707.1"/>
</dbReference>
<accession>A0A1W6BBD4</accession>
<dbReference type="SUPFAM" id="SSF51621">
    <property type="entry name" value="Phosphoenolpyruvate/pyruvate domain"/>
    <property type="match status" value="1"/>
</dbReference>
<keyword evidence="1" id="KW-0479">Metal-binding</keyword>
<protein>
    <recommendedName>
        <fullName evidence="2">PEP-utilising enzyme C-terminal domain-containing protein</fullName>
    </recommendedName>
</protein>
<evidence type="ECO:0000313" key="3">
    <source>
        <dbReference type="EMBL" id="ARJ44382.1"/>
    </source>
</evidence>
<dbReference type="InterPro" id="IPR015813">
    <property type="entry name" value="Pyrv/PenolPyrv_kinase-like_dom"/>
</dbReference>
<dbReference type="PANTHER" id="PTHR46244">
    <property type="entry name" value="PHOSPHOENOLPYRUVATE-PROTEIN PHOSPHOTRANSFERASE"/>
    <property type="match status" value="1"/>
</dbReference>
<dbReference type="InterPro" id="IPR040442">
    <property type="entry name" value="Pyrv_kinase-like_dom_sf"/>
</dbReference>
<dbReference type="InterPro" id="IPR000121">
    <property type="entry name" value="PEP_util_C"/>
</dbReference>
<dbReference type="Proteomes" id="UP000192900">
    <property type="component" value="Plasmid pPALTYR11Z"/>
</dbReference>
<evidence type="ECO:0000313" key="4">
    <source>
        <dbReference type="Proteomes" id="UP000192900"/>
    </source>
</evidence>
<keyword evidence="3" id="KW-0614">Plasmid</keyword>
<dbReference type="EMBL" id="CP019707">
    <property type="protein sequence ID" value="ARJ44382.1"/>
    <property type="molecule type" value="Genomic_DNA"/>
</dbReference>
<dbReference type="Pfam" id="PF02896">
    <property type="entry name" value="PEP-utilizers_C"/>
    <property type="match status" value="1"/>
</dbReference>
<dbReference type="Gene3D" id="3.20.20.60">
    <property type="entry name" value="Phosphoenolpyruvate-binding domains"/>
    <property type="match status" value="1"/>
</dbReference>
<reference evidence="3 4" key="1">
    <citation type="submission" date="2017-02" db="EMBL/GenBank/DDBJ databases">
        <title>Complete genome sequence of the drought resistance-promoting endophyte Pantoea alhagi LTYR-11Z.</title>
        <authorList>
            <person name="Zhang L."/>
        </authorList>
    </citation>
    <scope>NUCLEOTIDE SEQUENCE [LARGE SCALE GENOMIC DNA]</scope>
    <source>
        <strain evidence="3 4">LTYR-11Z</strain>
        <plasmid evidence="4">Plasmid ppaltyr11z</plasmid>
    </source>
</reference>
<evidence type="ECO:0000259" key="2">
    <source>
        <dbReference type="Pfam" id="PF02896"/>
    </source>
</evidence>
<name>A0A1W6BBD4_9GAMM</name>
<dbReference type="AlphaFoldDB" id="A0A1W6BBD4"/>
<proteinExistence type="predicted"/>
<evidence type="ECO:0000256" key="1">
    <source>
        <dbReference type="ARBA" id="ARBA00022723"/>
    </source>
</evidence>
<dbReference type="PANTHER" id="PTHR46244:SF3">
    <property type="entry name" value="PHOSPHOENOLPYRUVATE-PROTEIN PHOSPHOTRANSFERASE"/>
    <property type="match status" value="1"/>
</dbReference>